<dbReference type="AlphaFoldDB" id="A0A6A5YHD2"/>
<dbReference type="PANTHER" id="PTHR10545">
    <property type="entry name" value="DIAMINE N-ACETYLTRANSFERASE"/>
    <property type="match status" value="1"/>
</dbReference>
<evidence type="ECO:0000256" key="2">
    <source>
        <dbReference type="ARBA" id="ARBA00023315"/>
    </source>
</evidence>
<gene>
    <name evidence="4" type="ORF">BDV96DRAFT_590660</name>
</gene>
<dbReference type="Proteomes" id="UP000799770">
    <property type="component" value="Unassembled WGS sequence"/>
</dbReference>
<dbReference type="EMBL" id="ML977360">
    <property type="protein sequence ID" value="KAF2106659.1"/>
    <property type="molecule type" value="Genomic_DNA"/>
</dbReference>
<proteinExistence type="predicted"/>
<dbReference type="CDD" id="cd04301">
    <property type="entry name" value="NAT_SF"/>
    <property type="match status" value="1"/>
</dbReference>
<dbReference type="OrthoDB" id="7305308at2759"/>
<dbReference type="Gene3D" id="3.40.630.30">
    <property type="match status" value="1"/>
</dbReference>
<dbReference type="PROSITE" id="PS51186">
    <property type="entry name" value="GNAT"/>
    <property type="match status" value="1"/>
</dbReference>
<evidence type="ECO:0000313" key="5">
    <source>
        <dbReference type="Proteomes" id="UP000799770"/>
    </source>
</evidence>
<keyword evidence="2 4" id="KW-0012">Acyltransferase</keyword>
<accession>A0A6A5YHD2</accession>
<feature type="domain" description="N-acetyltransferase" evidence="3">
    <location>
        <begin position="1"/>
        <end position="149"/>
    </location>
</feature>
<dbReference type="Pfam" id="PF00583">
    <property type="entry name" value="Acetyltransf_1"/>
    <property type="match status" value="1"/>
</dbReference>
<dbReference type="InterPro" id="IPR000182">
    <property type="entry name" value="GNAT_dom"/>
</dbReference>
<dbReference type="GO" id="GO:0008080">
    <property type="term" value="F:N-acetyltransferase activity"/>
    <property type="evidence" value="ECO:0007669"/>
    <property type="project" value="UniProtKB-ARBA"/>
</dbReference>
<reference evidence="4" key="1">
    <citation type="journal article" date="2020" name="Stud. Mycol.">
        <title>101 Dothideomycetes genomes: a test case for predicting lifestyles and emergence of pathogens.</title>
        <authorList>
            <person name="Haridas S."/>
            <person name="Albert R."/>
            <person name="Binder M."/>
            <person name="Bloem J."/>
            <person name="Labutti K."/>
            <person name="Salamov A."/>
            <person name="Andreopoulos B."/>
            <person name="Baker S."/>
            <person name="Barry K."/>
            <person name="Bills G."/>
            <person name="Bluhm B."/>
            <person name="Cannon C."/>
            <person name="Castanera R."/>
            <person name="Culley D."/>
            <person name="Daum C."/>
            <person name="Ezra D."/>
            <person name="Gonzalez J."/>
            <person name="Henrissat B."/>
            <person name="Kuo A."/>
            <person name="Liang C."/>
            <person name="Lipzen A."/>
            <person name="Lutzoni F."/>
            <person name="Magnuson J."/>
            <person name="Mondo S."/>
            <person name="Nolan M."/>
            <person name="Ohm R."/>
            <person name="Pangilinan J."/>
            <person name="Park H.-J."/>
            <person name="Ramirez L."/>
            <person name="Alfaro M."/>
            <person name="Sun H."/>
            <person name="Tritt A."/>
            <person name="Yoshinaga Y."/>
            <person name="Zwiers L.-H."/>
            <person name="Turgeon B."/>
            <person name="Goodwin S."/>
            <person name="Spatafora J."/>
            <person name="Crous P."/>
            <person name="Grigoriev I."/>
        </authorList>
    </citation>
    <scope>NUCLEOTIDE SEQUENCE</scope>
    <source>
        <strain evidence="4">CBS 627.86</strain>
    </source>
</reference>
<evidence type="ECO:0000259" key="3">
    <source>
        <dbReference type="PROSITE" id="PS51186"/>
    </source>
</evidence>
<sequence>MSISTLKESDFATWSELWRKYLLHDGITNMPEQQYQGSFARIIDENGDIYGLVVRDPEDPTKILGLSHFVLQPSVRTEKPYAHMSDLFVDASARRKGYGRKLIMATAEAASQMGCSRLSWIMEKNNEEAKKLYEMVAGPSTHDLYRMPL</sequence>
<keyword evidence="5" id="KW-1185">Reference proteome</keyword>
<dbReference type="SUPFAM" id="SSF55729">
    <property type="entry name" value="Acyl-CoA N-acyltransferases (Nat)"/>
    <property type="match status" value="1"/>
</dbReference>
<dbReference type="InterPro" id="IPR016181">
    <property type="entry name" value="Acyl_CoA_acyltransferase"/>
</dbReference>
<name>A0A6A5YHD2_9PLEO</name>
<evidence type="ECO:0000313" key="4">
    <source>
        <dbReference type="EMBL" id="KAF2106659.1"/>
    </source>
</evidence>
<dbReference type="PANTHER" id="PTHR10545:SF29">
    <property type="entry name" value="GH14572P-RELATED"/>
    <property type="match status" value="1"/>
</dbReference>
<keyword evidence="1 4" id="KW-0808">Transferase</keyword>
<organism evidence="4 5">
    <name type="scientific">Lophiotrema nucula</name>
    <dbReference type="NCBI Taxonomy" id="690887"/>
    <lineage>
        <taxon>Eukaryota</taxon>
        <taxon>Fungi</taxon>
        <taxon>Dikarya</taxon>
        <taxon>Ascomycota</taxon>
        <taxon>Pezizomycotina</taxon>
        <taxon>Dothideomycetes</taxon>
        <taxon>Pleosporomycetidae</taxon>
        <taxon>Pleosporales</taxon>
        <taxon>Lophiotremataceae</taxon>
        <taxon>Lophiotrema</taxon>
    </lineage>
</organism>
<protein>
    <submittedName>
        <fullName evidence="4">Acyl-CoA N-acyltransferase</fullName>
    </submittedName>
</protein>
<evidence type="ECO:0000256" key="1">
    <source>
        <dbReference type="ARBA" id="ARBA00022679"/>
    </source>
</evidence>
<dbReference type="InterPro" id="IPR051016">
    <property type="entry name" value="Diverse_Substrate_AcTransf"/>
</dbReference>